<feature type="region of interest" description="Disordered" evidence="1">
    <location>
        <begin position="1067"/>
        <end position="1092"/>
    </location>
</feature>
<proteinExistence type="predicted"/>
<sequence>MDFLKGMKRKQLQALCKKHGIPANLSNSRMALLLSSALKATKEALPEGGEGESKDVANNRLKKVRFSPEVEMREYDPSVCGQRGRRNTRRSVVSKKVNGNQSEGVGESSGNVSTDPPSRTQRSIEPKQQVEREGEVGGKAVVAVGNKRGRRLKVDSEIIPSEPGRVRQLSEPVTGEEEGEKHLKMGECEGGGANALDSFKGMKRKQLQTLCKKHGIPANLSNSRMAFLLSSTLEATEKPVSLGHGVGGYEVDIKDAPNQLKKVDEDEFKEAPNKLKKVRLSHGEETGPSVSRHRVRTRSVALNKSSEAKRNEDEEEGKSCMNVSDNHPRTRRSRKLNEVQRADFGGKAVLVGNKRGRGLKMDGAIPAVESSKPENCAIFTEKHVEKREDLEQSRQCVVGMATVFGDKVAGDASGIEKEVGAIEVIQSRVEKSFLSCTGRGSRRTSVVPLKGTLENDGLEMKKETKRSSREADLGIVVEPEASENEKCRGVIRKASIPVENLRRSKRYSVMVSSIAADELGGSEAVGQKLVPGKRKEMMGKISEPKLTRRSTRNSSKHALVGPSVPSKVVENEEHSIPELPTICEDKFTDEAPIEFNGKVTPQATRDKEDFSLDYIEEVLEMPNDSSGTNAITSEARRTMFADISAVCSDMEEDISNRCNLEETRARAPLKLLGASTAKEKAEIAREADAEVATGDENVLFPFDDDRAAQVVEERENDITDGKSNSKAGIPHQDSSQIAETVDLLSPRSVCTPDKAADEHQEGWYSSCFDNSDEEKRMANIDSTRKDVEDLQEEQQTDAKSSLELQDEVNKITGESAYSDVSYKQIIENFVAQKVQTFLCSSEEVPKPSAPGRLELLSSLICQISEKDAETNSSSDKCKDGGQDVELCGAEIGSGIMDWVVDKCEDGEQDVELCGTEIESGVAAGMEDDDQSYGPLEIGGHTFTKNSTETEPPEYLSNSFHADEELGIEKPSSAGVILQENSEVNQCTHKLLDEEGICLIAREDKVDEKASIIPCSLPEESGRNHPGKDQPEDRIEERVDLMPHECESFISRIGEFVDDEHENIMTETYSTCDKQQSSPKESQDEKEDNTPLSKGTYDVVLYQENFGDNISVKTVGVTGSVHHSFGKTLSFEASLAKTSETLPSGKLQDDKEMAVEVNSTVEAFTDRAGIGETDEAKTNNMTKEKMGLEEAPNGERSQQNISPWLCKAFSDDGDWFPKHNFAGLSVFTEAAYGDCKASCEALPGVLDTVVGSELKSDKVDNFDMKLDSTSTNCKDFNIVSIPKASPNDVWETDVEGSLPCDNDGFTTYDTSSYMKVKADETGAVNTGGNICFMNHPKRPERASLSPKTLQTSRKNAKNFFSGGKNFSHLSFGKCGSGSSSHSLSKLDDCLSHGNNEPQDCCEDVGDNVGEKGTSDEKGSKLAEASETLEGWRVTKLAEEGEAQKGSKDQSEAIDGIILENEVTNPQEILSIQFSQERYTAKEVGDVYSSYGCKLESHNAEEFNIVSIPKATPNGDIGSSLPGDNVDVTTYDASSCMKVKADEASAVNTDRNMCVMKHTKGSERVSLSPKTLQCSSKKAKQSFSGGNNSSHLSFGKCGSGSSSHSVSNLDDCLSHVPESRHGNFGAESPPFTEWEVNLIQGNGFQDGQSGCRVLEDNLIVNNSGHGMGAKQDVAACGNLDGRVYANKLTDDSVCDVGRMYSGFNCTSSIYQGFIHQTNDKDQMEEKPEYFVSTPERMSMDTDKVDASGCHTARSTRVDLNEEDIYEPAWSREVGLGETSLQHGNTEPQECCKDVSDNSGEEETSDEKESNLAGASEILEGCRVTRMAEKGEAQKGNKDQSEAIYGIVLVNEVANPQENPSIQFSQERDTAKEAGGFYSSSHGCELESPIMEAGTSSCLQVVEDDAFFLDSEETNFAKLNAISPFKSDIAVNRSAGSAACAHQSQSKALDPNLFSAEDGDVIISEQNPTQITSEQNEDVGHQMEMELAELDHLDHDGADELNFEKIESTAIRQEKEVVITAADMQGFANCANHVNESFRDGGFHISPEKLVATQVAGPTASFDAASFKEQSVEDDKQDIGRYLNTKNLGETFDLSAVVSALSGDHFLVSTNSASGSCYSSDTIAEEKHRTRRMFFSPKTTLQAKRKRSDSLYAKQWKSAATLGRHTEESARGNLNEEDICEPAWSQEMGLGETSIRHGNDEPQECCKDVSDNSGEEETYSDEKEGDLAGASEILEGCRVTKMAEKGEAQKGSKDQNEAIDGIVIENEVTNPQENPSIQFSQERDTAKEAGGSYSSYGCKFESHLTEAGTSSCLNVIEDDAFFLDSKEMNFAKVNMISPFKCEIAGHHSAGSAARAHQNQDGNVFISEQNPTEITSEQNEGVGHHMEMELAELGHLDRAVADEPNFEKIEGIEKIQDKEVVTVVDMQGFANGASADESVKVDRFHISPKKLVVTEVAGTTASFDAASFKEQAVEDDKQDTVTYLNTKDLGATVELSALSEDHFPVFTNSGSGSDISAEDERRSGPMSLSPKTTLQPKRKGSDSLYAKQWKSAAIKVKNHSSDLNNPKALHASDMKENIPNIKEPIGGMTAPKASWKRRPLEDINY</sequence>
<dbReference type="PANTHER" id="PTHR36376:SF1">
    <property type="entry name" value="OS09G0514700 PROTEIN"/>
    <property type="match status" value="1"/>
</dbReference>
<accession>A0A9Q0G2Y3</accession>
<feature type="compositionally biased region" description="Polar residues" evidence="1">
    <location>
        <begin position="1067"/>
        <end position="1079"/>
    </location>
</feature>
<name>A0A9Q0G2Y3_9ROSI</name>
<organism evidence="2 3">
    <name type="scientific">Turnera subulata</name>
    <dbReference type="NCBI Taxonomy" id="218843"/>
    <lineage>
        <taxon>Eukaryota</taxon>
        <taxon>Viridiplantae</taxon>
        <taxon>Streptophyta</taxon>
        <taxon>Embryophyta</taxon>
        <taxon>Tracheophyta</taxon>
        <taxon>Spermatophyta</taxon>
        <taxon>Magnoliopsida</taxon>
        <taxon>eudicotyledons</taxon>
        <taxon>Gunneridae</taxon>
        <taxon>Pentapetalae</taxon>
        <taxon>rosids</taxon>
        <taxon>fabids</taxon>
        <taxon>Malpighiales</taxon>
        <taxon>Passifloraceae</taxon>
        <taxon>Turnera</taxon>
    </lineage>
</organism>
<evidence type="ECO:0000313" key="3">
    <source>
        <dbReference type="Proteomes" id="UP001141552"/>
    </source>
</evidence>
<feature type="region of interest" description="Disordered" evidence="1">
    <location>
        <begin position="1400"/>
        <end position="1424"/>
    </location>
</feature>
<comment type="caution">
    <text evidence="2">The sequence shown here is derived from an EMBL/GenBank/DDBJ whole genome shotgun (WGS) entry which is preliminary data.</text>
</comment>
<feature type="region of interest" description="Disordered" evidence="1">
    <location>
        <begin position="1777"/>
        <end position="1813"/>
    </location>
</feature>
<feature type="compositionally biased region" description="Polar residues" evidence="1">
    <location>
        <begin position="721"/>
        <end position="735"/>
    </location>
</feature>
<feature type="region of interest" description="Disordered" evidence="1">
    <location>
        <begin position="546"/>
        <end position="573"/>
    </location>
</feature>
<feature type="compositionally biased region" description="Basic residues" evidence="1">
    <location>
        <begin position="83"/>
        <end position="93"/>
    </location>
</feature>
<evidence type="ECO:0000256" key="1">
    <source>
        <dbReference type="SAM" id="MobiDB-lite"/>
    </source>
</evidence>
<feature type="compositionally biased region" description="Basic and acidic residues" evidence="1">
    <location>
        <begin position="1407"/>
        <end position="1419"/>
    </location>
</feature>
<feature type="region of interest" description="Disordered" evidence="1">
    <location>
        <begin position="714"/>
        <end position="735"/>
    </location>
</feature>
<dbReference type="EMBL" id="JAKUCV010002460">
    <property type="protein sequence ID" value="KAJ4842554.1"/>
    <property type="molecule type" value="Genomic_DNA"/>
</dbReference>
<dbReference type="PANTHER" id="PTHR36376">
    <property type="entry name" value="OS09G0514700 PROTEIN"/>
    <property type="match status" value="1"/>
</dbReference>
<feature type="region of interest" description="Disordered" evidence="1">
    <location>
        <begin position="279"/>
        <end position="335"/>
    </location>
</feature>
<feature type="region of interest" description="Disordered" evidence="1">
    <location>
        <begin position="2190"/>
        <end position="2224"/>
    </location>
</feature>
<dbReference type="Proteomes" id="UP001141552">
    <property type="component" value="Unassembled WGS sequence"/>
</dbReference>
<gene>
    <name evidence="2" type="ORF">Tsubulata_008494</name>
</gene>
<feature type="region of interest" description="Disordered" evidence="1">
    <location>
        <begin position="2503"/>
        <end position="2538"/>
    </location>
</feature>
<feature type="compositionally biased region" description="Basic and acidic residues" evidence="1">
    <location>
        <begin position="122"/>
        <end position="136"/>
    </location>
</feature>
<evidence type="ECO:0000313" key="2">
    <source>
        <dbReference type="EMBL" id="KAJ4842554.1"/>
    </source>
</evidence>
<dbReference type="OrthoDB" id="913480at2759"/>
<protein>
    <submittedName>
        <fullName evidence="2">Uncharacterized protein</fullName>
    </submittedName>
</protein>
<feature type="region of interest" description="Disordered" evidence="1">
    <location>
        <begin position="2557"/>
        <end position="2601"/>
    </location>
</feature>
<feature type="compositionally biased region" description="Low complexity" evidence="1">
    <location>
        <begin position="98"/>
        <end position="113"/>
    </location>
</feature>
<reference evidence="2" key="1">
    <citation type="submission" date="2022-02" db="EMBL/GenBank/DDBJ databases">
        <authorList>
            <person name="Henning P.M."/>
            <person name="McCubbin A.G."/>
            <person name="Shore J.S."/>
        </authorList>
    </citation>
    <scope>NUCLEOTIDE SEQUENCE</scope>
    <source>
        <strain evidence="2">F60SS</strain>
        <tissue evidence="2">Leaves</tissue>
    </source>
</reference>
<feature type="region of interest" description="Disordered" evidence="1">
    <location>
        <begin position="72"/>
        <end position="138"/>
    </location>
</feature>
<keyword evidence="3" id="KW-1185">Reference proteome</keyword>
<reference evidence="2" key="2">
    <citation type="journal article" date="2023" name="Plants (Basel)">
        <title>Annotation of the Turnera subulata (Passifloraceae) Draft Genome Reveals the S-Locus Evolved after the Divergence of Turneroideae from Passifloroideae in a Stepwise Manner.</title>
        <authorList>
            <person name="Henning P.M."/>
            <person name="Roalson E.H."/>
            <person name="Mir W."/>
            <person name="McCubbin A.G."/>
            <person name="Shore J.S."/>
        </authorList>
    </citation>
    <scope>NUCLEOTIDE SEQUENCE</scope>
    <source>
        <strain evidence="2">F60SS</strain>
    </source>
</reference>
<feature type="compositionally biased region" description="Basic and acidic residues" evidence="1">
    <location>
        <begin position="2191"/>
        <end position="2207"/>
    </location>
</feature>